<dbReference type="Pfam" id="PF00561">
    <property type="entry name" value="Abhydrolase_1"/>
    <property type="match status" value="1"/>
</dbReference>
<dbReference type="InterPro" id="IPR000639">
    <property type="entry name" value="Epox_hydrolase-like"/>
</dbReference>
<proteinExistence type="predicted"/>
<dbReference type="GO" id="GO:0016787">
    <property type="term" value="F:hydrolase activity"/>
    <property type="evidence" value="ECO:0007669"/>
    <property type="project" value="UniProtKB-KW"/>
</dbReference>
<protein>
    <submittedName>
        <fullName evidence="3">Unannotated protein</fullName>
    </submittedName>
</protein>
<dbReference type="PRINTS" id="PR00412">
    <property type="entry name" value="EPOXHYDRLASE"/>
</dbReference>
<accession>A0A6J5YE66</accession>
<dbReference type="PRINTS" id="PR00111">
    <property type="entry name" value="ABHYDROLASE"/>
</dbReference>
<keyword evidence="1" id="KW-0378">Hydrolase</keyword>
<dbReference type="NCBIfam" id="NF002043">
    <property type="entry name" value="PRK00870.1"/>
    <property type="match status" value="1"/>
</dbReference>
<dbReference type="SUPFAM" id="SSF53474">
    <property type="entry name" value="alpha/beta-Hydrolases"/>
    <property type="match status" value="1"/>
</dbReference>
<dbReference type="EMBL" id="CAEMXZ010000012">
    <property type="protein sequence ID" value="CAB4322707.1"/>
    <property type="molecule type" value="Genomic_DNA"/>
</dbReference>
<organism evidence="3">
    <name type="scientific">freshwater metagenome</name>
    <dbReference type="NCBI Taxonomy" id="449393"/>
    <lineage>
        <taxon>unclassified sequences</taxon>
        <taxon>metagenomes</taxon>
        <taxon>ecological metagenomes</taxon>
    </lineage>
</organism>
<dbReference type="PANTHER" id="PTHR43329">
    <property type="entry name" value="EPOXIDE HYDROLASE"/>
    <property type="match status" value="1"/>
</dbReference>
<sequence>MPFLRTPDECFIGLPDYDFEPHYVDVADPAEPGATLRVHYLDEGPADGPIVLLMHGEPSWCYLYRHMIPPLAAAGFRCIAPDLVGFGRSDKPTDSSTHTYANHVEWMREALFDRLDLTDVTFFGQDWGGMIGLRLVGEHPGRYARVIVSNTGLNTGDRGAGEAFLAWQEYARTAVAFPIGNIVAGGVLSGLTEAEIAAYNAPFPADEFTVAPRTMPSLVPTTSENPATPANRAAWKVLETWDKPFLIAFSDSDPLTAGGERSFLKVPEAMRQQIVVEGAAHFVQEDKGPELSATIIEFVRSTSE</sequence>
<name>A0A6J5YE66_9ZZZZ</name>
<dbReference type="AlphaFoldDB" id="A0A6J5YE66"/>
<dbReference type="InterPro" id="IPR029058">
    <property type="entry name" value="AB_hydrolase_fold"/>
</dbReference>
<reference evidence="3" key="1">
    <citation type="submission" date="2020-05" db="EMBL/GenBank/DDBJ databases">
        <authorList>
            <person name="Chiriac C."/>
            <person name="Salcher M."/>
            <person name="Ghai R."/>
            <person name="Kavagutti S V."/>
        </authorList>
    </citation>
    <scope>NUCLEOTIDE SEQUENCE</scope>
</reference>
<feature type="domain" description="AB hydrolase-1" evidence="2">
    <location>
        <begin position="49"/>
        <end position="287"/>
    </location>
</feature>
<dbReference type="Gene3D" id="3.40.50.1820">
    <property type="entry name" value="alpha/beta hydrolase"/>
    <property type="match status" value="1"/>
</dbReference>
<evidence type="ECO:0000313" key="4">
    <source>
        <dbReference type="EMBL" id="CAB4943776.1"/>
    </source>
</evidence>
<gene>
    <name evidence="3" type="ORF">UFOPK1392_00444</name>
    <name evidence="4" type="ORF">UFOPK3733_01451</name>
</gene>
<dbReference type="EMBL" id="CAFBNC010000079">
    <property type="protein sequence ID" value="CAB4943776.1"/>
    <property type="molecule type" value="Genomic_DNA"/>
</dbReference>
<evidence type="ECO:0000313" key="3">
    <source>
        <dbReference type="EMBL" id="CAB4322707.1"/>
    </source>
</evidence>
<evidence type="ECO:0000259" key="2">
    <source>
        <dbReference type="Pfam" id="PF00561"/>
    </source>
</evidence>
<dbReference type="InterPro" id="IPR000073">
    <property type="entry name" value="AB_hydrolase_1"/>
</dbReference>
<evidence type="ECO:0000256" key="1">
    <source>
        <dbReference type="ARBA" id="ARBA00022801"/>
    </source>
</evidence>